<dbReference type="InterPro" id="IPR003018">
    <property type="entry name" value="GAF"/>
</dbReference>
<name>A0A2A7SJV9_BURGA</name>
<dbReference type="SMART" id="SM00448">
    <property type="entry name" value="REC"/>
    <property type="match status" value="1"/>
</dbReference>
<evidence type="ECO:0000256" key="11">
    <source>
        <dbReference type="PROSITE-ProRule" id="PRU00169"/>
    </source>
</evidence>
<evidence type="ECO:0000256" key="3">
    <source>
        <dbReference type="ARBA" id="ARBA00022553"/>
    </source>
</evidence>
<dbReference type="Gene3D" id="3.30.450.40">
    <property type="match status" value="1"/>
</dbReference>
<dbReference type="InterPro" id="IPR036890">
    <property type="entry name" value="HATPase_C_sf"/>
</dbReference>
<organism evidence="14 15">
    <name type="scientific">Burkholderia gladioli</name>
    <name type="common">Pseudomonas marginata</name>
    <name type="synonym">Phytomonas marginata</name>
    <dbReference type="NCBI Taxonomy" id="28095"/>
    <lineage>
        <taxon>Bacteria</taxon>
        <taxon>Pseudomonadati</taxon>
        <taxon>Pseudomonadota</taxon>
        <taxon>Betaproteobacteria</taxon>
        <taxon>Burkholderiales</taxon>
        <taxon>Burkholderiaceae</taxon>
        <taxon>Burkholderia</taxon>
    </lineage>
</organism>
<evidence type="ECO:0000256" key="4">
    <source>
        <dbReference type="ARBA" id="ARBA00022679"/>
    </source>
</evidence>
<dbReference type="Pfam" id="PF00072">
    <property type="entry name" value="Response_reg"/>
    <property type="match status" value="1"/>
</dbReference>
<dbReference type="GO" id="GO:0000155">
    <property type="term" value="F:phosphorelay sensor kinase activity"/>
    <property type="evidence" value="ECO:0007669"/>
    <property type="project" value="InterPro"/>
</dbReference>
<keyword evidence="7" id="KW-0902">Two-component regulatory system</keyword>
<dbReference type="Pfam" id="PF00512">
    <property type="entry name" value="HisKA"/>
    <property type="match status" value="1"/>
</dbReference>
<dbReference type="InterPro" id="IPR001789">
    <property type="entry name" value="Sig_transdc_resp-reg_receiver"/>
</dbReference>
<gene>
    <name evidence="14" type="ORF">CRM94_01020</name>
</gene>
<dbReference type="InterPro" id="IPR003661">
    <property type="entry name" value="HisK_dim/P_dom"/>
</dbReference>
<evidence type="ECO:0000256" key="9">
    <source>
        <dbReference type="ARBA" id="ARBA00058004"/>
    </source>
</evidence>
<dbReference type="Pfam" id="PF02518">
    <property type="entry name" value="HATPase_c"/>
    <property type="match status" value="1"/>
</dbReference>
<dbReference type="CDD" id="cd00082">
    <property type="entry name" value="HisKA"/>
    <property type="match status" value="1"/>
</dbReference>
<dbReference type="EMBL" id="PDDY01000001">
    <property type="protein sequence ID" value="PEH43550.1"/>
    <property type="molecule type" value="Genomic_DNA"/>
</dbReference>
<keyword evidence="6 14" id="KW-0418">Kinase</keyword>
<evidence type="ECO:0000313" key="14">
    <source>
        <dbReference type="EMBL" id="PEH43550.1"/>
    </source>
</evidence>
<dbReference type="EC" id="2.7.13.3" evidence="2"/>
<feature type="modified residue" description="4-aspartylphosphate" evidence="11">
    <location>
        <position position="474"/>
    </location>
</feature>
<dbReference type="Gene3D" id="1.10.287.130">
    <property type="match status" value="1"/>
</dbReference>
<dbReference type="InterPro" id="IPR029016">
    <property type="entry name" value="GAF-like_dom_sf"/>
</dbReference>
<keyword evidence="3 11" id="KW-0597">Phosphoprotein</keyword>
<comment type="function">
    <text evidence="9">Member of the two-component regulatory system BvgS/BvgA. Phosphorylates BvgA via a four-step phosphorelay in response to environmental signals.</text>
</comment>
<evidence type="ECO:0000256" key="7">
    <source>
        <dbReference type="ARBA" id="ARBA00023012"/>
    </source>
</evidence>
<feature type="domain" description="Histidine kinase" evidence="12">
    <location>
        <begin position="180"/>
        <end position="401"/>
    </location>
</feature>
<dbReference type="SUPFAM" id="SSF47384">
    <property type="entry name" value="Homodimeric domain of signal transducing histidine kinase"/>
    <property type="match status" value="1"/>
</dbReference>
<dbReference type="Gene3D" id="3.30.565.10">
    <property type="entry name" value="Histidine kinase-like ATPase, C-terminal domain"/>
    <property type="match status" value="1"/>
</dbReference>
<sequence length="556" mass="60139">MALEALQILNTLPEEAYDRIVRRVSQFFSVPICVISFMDHDAQWFKAKIGVEIQSTPRESSFSQAALEADGVFVVEDTHDCARFANHPAVCGEPGIRFYAGIALAVEHDQKIGILCVVDTQPRVFDGAARAALEDFAAIAVDELHLRLRTRRLEAELLARREAEAAALLAQKERADFLAMVTHELRTPLNAIVGIASMMCQCDAELPDLPGATALLESAEHLTRQLNEVLDLARIEANGFTFRREPFDLRRELRCALDVFRPQAAAKGVALALHVDAATPALVLGDRTRVAQVLLNLLSNALKFTARGGITVTAIVRPGYEKDGEIAIDVIDTGIGMEAHAALELGSQFVQAGPEIRTGYGGTGLGLAVCRRLVQGMGGSLDVESTLDVGTRIGFTVPCGLPPCHELDDARALEPAAALRRGDHLVLVADDDAVSRKIVVAMLARLGYRVEACASGRAALVALRERPFDVAILDMQMPDLDGISLARELHMQSEFGATVPLIALTGQSRPDDARIERLFNAYLVKPASASALDNVIATILARRDCVVPRTRPESLA</sequence>
<dbReference type="SMART" id="SM00387">
    <property type="entry name" value="HATPase_c"/>
    <property type="match status" value="1"/>
</dbReference>
<evidence type="ECO:0000256" key="10">
    <source>
        <dbReference type="ARBA" id="ARBA00070152"/>
    </source>
</evidence>
<evidence type="ECO:0000313" key="15">
    <source>
        <dbReference type="Proteomes" id="UP000220629"/>
    </source>
</evidence>
<dbReference type="PROSITE" id="PS50109">
    <property type="entry name" value="HIS_KIN"/>
    <property type="match status" value="1"/>
</dbReference>
<evidence type="ECO:0000256" key="8">
    <source>
        <dbReference type="ARBA" id="ARBA00023026"/>
    </source>
</evidence>
<dbReference type="PRINTS" id="PR00344">
    <property type="entry name" value="BCTRLSENSOR"/>
</dbReference>
<dbReference type="SUPFAM" id="SSF55874">
    <property type="entry name" value="ATPase domain of HSP90 chaperone/DNA topoisomerase II/histidine kinase"/>
    <property type="match status" value="1"/>
</dbReference>
<evidence type="ECO:0000259" key="13">
    <source>
        <dbReference type="PROSITE" id="PS50110"/>
    </source>
</evidence>
<dbReference type="Gene3D" id="3.40.50.2300">
    <property type="match status" value="1"/>
</dbReference>
<reference evidence="15" key="1">
    <citation type="submission" date="2017-09" db="EMBL/GenBank/DDBJ databases">
        <title>FDA dAtabase for Regulatory Grade micrObial Sequences (FDA-ARGOS): Supporting development and validation of Infectious Disease Dx tests.</title>
        <authorList>
            <person name="Minogue T."/>
            <person name="Wolcott M."/>
            <person name="Wasieloski L."/>
            <person name="Aguilar W."/>
            <person name="Moore D."/>
            <person name="Tallon L."/>
            <person name="Sadzewicz L."/>
            <person name="Ott S."/>
            <person name="Zhao X."/>
            <person name="Nagaraj S."/>
            <person name="Vavikolanu K."/>
            <person name="Aluvathingal J."/>
            <person name="Nadendla S."/>
            <person name="Sichtig H."/>
        </authorList>
    </citation>
    <scope>NUCLEOTIDE SEQUENCE [LARGE SCALE GENOMIC DNA]</scope>
    <source>
        <strain evidence="15">FDAARGOS_390</strain>
    </source>
</reference>
<dbReference type="SMART" id="SM00065">
    <property type="entry name" value="GAF"/>
    <property type="match status" value="1"/>
</dbReference>
<dbReference type="SUPFAM" id="SSF52172">
    <property type="entry name" value="CheY-like"/>
    <property type="match status" value="1"/>
</dbReference>
<dbReference type="Pfam" id="PF01590">
    <property type="entry name" value="GAF"/>
    <property type="match status" value="1"/>
</dbReference>
<proteinExistence type="predicted"/>
<keyword evidence="5" id="KW-0732">Signal</keyword>
<dbReference type="InterPro" id="IPR011006">
    <property type="entry name" value="CheY-like_superfamily"/>
</dbReference>
<feature type="domain" description="Response regulatory" evidence="13">
    <location>
        <begin position="425"/>
        <end position="540"/>
    </location>
</feature>
<dbReference type="GO" id="GO:0005886">
    <property type="term" value="C:plasma membrane"/>
    <property type="evidence" value="ECO:0007669"/>
    <property type="project" value="TreeGrafter"/>
</dbReference>
<dbReference type="Proteomes" id="UP000220629">
    <property type="component" value="Unassembled WGS sequence"/>
</dbReference>
<keyword evidence="4" id="KW-0808">Transferase</keyword>
<comment type="caution">
    <text evidence="14">The sequence shown here is derived from an EMBL/GenBank/DDBJ whole genome shotgun (WGS) entry which is preliminary data.</text>
</comment>
<dbReference type="PANTHER" id="PTHR43047:SF72">
    <property type="entry name" value="OSMOSENSING HISTIDINE PROTEIN KINASE SLN1"/>
    <property type="match status" value="1"/>
</dbReference>
<dbReference type="AlphaFoldDB" id="A0A2A7SJV9"/>
<evidence type="ECO:0000256" key="2">
    <source>
        <dbReference type="ARBA" id="ARBA00012438"/>
    </source>
</evidence>
<protein>
    <recommendedName>
        <fullName evidence="10">Virulence sensor protein BvgS</fullName>
        <ecNumber evidence="2">2.7.13.3</ecNumber>
    </recommendedName>
</protein>
<comment type="catalytic activity">
    <reaction evidence="1">
        <text>ATP + protein L-histidine = ADP + protein N-phospho-L-histidine.</text>
        <dbReference type="EC" id="2.7.13.3"/>
    </reaction>
</comment>
<dbReference type="InterPro" id="IPR003594">
    <property type="entry name" value="HATPase_dom"/>
</dbReference>
<dbReference type="CDD" id="cd17546">
    <property type="entry name" value="REC_hyHK_CKI1_RcsC-like"/>
    <property type="match status" value="1"/>
</dbReference>
<accession>A0A2A7SJV9</accession>
<evidence type="ECO:0000256" key="5">
    <source>
        <dbReference type="ARBA" id="ARBA00022729"/>
    </source>
</evidence>
<dbReference type="InterPro" id="IPR005467">
    <property type="entry name" value="His_kinase_dom"/>
</dbReference>
<dbReference type="InterPro" id="IPR004358">
    <property type="entry name" value="Sig_transdc_His_kin-like_C"/>
</dbReference>
<dbReference type="PROSITE" id="PS50110">
    <property type="entry name" value="RESPONSE_REGULATORY"/>
    <property type="match status" value="1"/>
</dbReference>
<dbReference type="SMART" id="SM00388">
    <property type="entry name" value="HisKA"/>
    <property type="match status" value="1"/>
</dbReference>
<evidence type="ECO:0000259" key="12">
    <source>
        <dbReference type="PROSITE" id="PS50109"/>
    </source>
</evidence>
<dbReference type="PANTHER" id="PTHR43047">
    <property type="entry name" value="TWO-COMPONENT HISTIDINE PROTEIN KINASE"/>
    <property type="match status" value="1"/>
</dbReference>
<keyword evidence="8" id="KW-0843">Virulence</keyword>
<dbReference type="InterPro" id="IPR036097">
    <property type="entry name" value="HisK_dim/P_sf"/>
</dbReference>
<evidence type="ECO:0000256" key="1">
    <source>
        <dbReference type="ARBA" id="ARBA00000085"/>
    </source>
</evidence>
<dbReference type="SUPFAM" id="SSF55781">
    <property type="entry name" value="GAF domain-like"/>
    <property type="match status" value="1"/>
</dbReference>
<dbReference type="FunFam" id="3.30.565.10:FF:000010">
    <property type="entry name" value="Sensor histidine kinase RcsC"/>
    <property type="match status" value="1"/>
</dbReference>
<dbReference type="GO" id="GO:0009927">
    <property type="term" value="F:histidine phosphotransfer kinase activity"/>
    <property type="evidence" value="ECO:0007669"/>
    <property type="project" value="TreeGrafter"/>
</dbReference>
<evidence type="ECO:0000256" key="6">
    <source>
        <dbReference type="ARBA" id="ARBA00022777"/>
    </source>
</evidence>